<dbReference type="Pfam" id="PF13403">
    <property type="entry name" value="Hint_2"/>
    <property type="match status" value="1"/>
</dbReference>
<evidence type="ECO:0000313" key="3">
    <source>
        <dbReference type="Proteomes" id="UP000199441"/>
    </source>
</evidence>
<dbReference type="AlphaFoldDB" id="A0A1H3DQL6"/>
<evidence type="ECO:0000313" key="2">
    <source>
        <dbReference type="EMBL" id="SDX68803.1"/>
    </source>
</evidence>
<dbReference type="InterPro" id="IPR028992">
    <property type="entry name" value="Hedgehog/Intein_dom"/>
</dbReference>
<keyword evidence="3" id="KW-1185">Reference proteome</keyword>
<dbReference type="Gene3D" id="2.170.16.10">
    <property type="entry name" value="Hedgehog/Intein (Hint) domain"/>
    <property type="match status" value="1"/>
</dbReference>
<gene>
    <name evidence="2" type="ORF">SAMN04488001_0200</name>
</gene>
<dbReference type="InterPro" id="IPR036844">
    <property type="entry name" value="Hint_dom_sf"/>
</dbReference>
<accession>A0A1H3DQL6</accession>
<protein>
    <submittedName>
        <fullName evidence="2">Hint domain-containing protein</fullName>
    </submittedName>
</protein>
<dbReference type="EMBL" id="FNOI01000012">
    <property type="protein sequence ID" value="SDX68803.1"/>
    <property type="molecule type" value="Genomic_DNA"/>
</dbReference>
<evidence type="ECO:0000259" key="1">
    <source>
        <dbReference type="Pfam" id="PF13403"/>
    </source>
</evidence>
<reference evidence="3" key="1">
    <citation type="submission" date="2016-10" db="EMBL/GenBank/DDBJ databases">
        <authorList>
            <person name="Varghese N."/>
            <person name="Submissions S."/>
        </authorList>
    </citation>
    <scope>NUCLEOTIDE SEQUENCE [LARGE SCALE GENOMIC DNA]</scope>
    <source>
        <strain evidence="3">DSM 26922</strain>
    </source>
</reference>
<name>A0A1H3DQL6_9RHOB</name>
<proteinExistence type="predicted"/>
<organism evidence="2 3">
    <name type="scientific">Litoreibacter albidus</name>
    <dbReference type="NCBI Taxonomy" id="670155"/>
    <lineage>
        <taxon>Bacteria</taxon>
        <taxon>Pseudomonadati</taxon>
        <taxon>Pseudomonadota</taxon>
        <taxon>Alphaproteobacteria</taxon>
        <taxon>Rhodobacterales</taxon>
        <taxon>Roseobacteraceae</taxon>
        <taxon>Litoreibacter</taxon>
    </lineage>
</organism>
<feature type="domain" description="Hedgehog/Intein (Hint)" evidence="1">
    <location>
        <begin position="165"/>
        <end position="306"/>
    </location>
</feature>
<sequence length="362" mass="37781">MATTFDVIALGVVADMDTTEGNTTAENASALVGMTFGGAGNALVNNIQTLSPGATGTSGGTSTAYDMNNFASNETFSINGGPDQTFDGTSVYNAIITYIDGTTATITAVVFQDTDGNAYLAPEFSANTDQMALEAGAIRSLTLDSLVGNRYSGLTASREDPTYVTCFAEGTRILTQSGARMVEDLAVGDSVLTKDNGAQAIRWIGKTSCVARGALAPVKIAAGALGQGLPEADLVVSQQHRMFVSSKIALRVAGKQEVLVAAKKLIGLPGISLVEDMEAVTYFHILLDQHEIIFAEGAPAESLLTGPMAIKSIHADALSEIRMLFPEVIDAGESPARAIVEGAHVRQLVARHLKNGQPLLQV</sequence>
<dbReference type="SUPFAM" id="SSF51294">
    <property type="entry name" value="Hedgehog/intein (Hint) domain"/>
    <property type="match status" value="1"/>
</dbReference>
<dbReference type="Proteomes" id="UP000199441">
    <property type="component" value="Unassembled WGS sequence"/>
</dbReference>
<dbReference type="OrthoDB" id="6305173at2"/>
<dbReference type="STRING" id="670155.SAMN04488001_0200"/>